<feature type="transmembrane region" description="Helical" evidence="9">
    <location>
        <begin position="60"/>
        <end position="79"/>
    </location>
</feature>
<proteinExistence type="inferred from homology"/>
<dbReference type="PROSITE" id="PS00937">
    <property type="entry name" value="RIBOSOMAL_L20"/>
    <property type="match status" value="1"/>
</dbReference>
<evidence type="ECO:0000256" key="2">
    <source>
        <dbReference type="ARBA" id="ARBA00022730"/>
    </source>
</evidence>
<dbReference type="GO" id="GO:0005840">
    <property type="term" value="C:ribosome"/>
    <property type="evidence" value="ECO:0007669"/>
    <property type="project" value="UniProtKB-KW"/>
</dbReference>
<dbReference type="AlphaFoldDB" id="A0A0F3GZK9"/>
<reference evidence="10 11" key="1">
    <citation type="submission" date="2015-02" db="EMBL/GenBank/DDBJ databases">
        <title>Single-cell genomics of uncultivated deep-branching MTB reveals a conserved set of magnetosome genes.</title>
        <authorList>
            <person name="Kolinko S."/>
            <person name="Richter M."/>
            <person name="Glockner F.O."/>
            <person name="Brachmann A."/>
            <person name="Schuler D."/>
        </authorList>
    </citation>
    <scope>NUCLEOTIDE SEQUENCE [LARGE SCALE GENOMIC DNA]</scope>
    <source>
        <strain evidence="10">TM-1</strain>
    </source>
</reference>
<keyword evidence="2 7" id="KW-0699">rRNA-binding</keyword>
<accession>A0A0F3GZK9</accession>
<keyword evidence="3 7" id="KW-0694">RNA-binding</keyword>
<dbReference type="InterPro" id="IPR005813">
    <property type="entry name" value="Ribosomal_bL20"/>
</dbReference>
<dbReference type="NCBIfam" id="TIGR01032">
    <property type="entry name" value="rplT_bact"/>
    <property type="match status" value="1"/>
</dbReference>
<comment type="similarity">
    <text evidence="1 7 8">Belongs to the bacterial ribosomal protein bL20 family.</text>
</comment>
<keyword evidence="9" id="KW-0812">Transmembrane</keyword>
<dbReference type="GO" id="GO:0006412">
    <property type="term" value="P:translation"/>
    <property type="evidence" value="ECO:0007669"/>
    <property type="project" value="InterPro"/>
</dbReference>
<keyword evidence="9" id="KW-0472">Membrane</keyword>
<dbReference type="PRINTS" id="PR00062">
    <property type="entry name" value="RIBOSOMALL20"/>
</dbReference>
<dbReference type="PANTHER" id="PTHR10986">
    <property type="entry name" value="39S RIBOSOMAL PROTEIN L20"/>
    <property type="match status" value="1"/>
</dbReference>
<dbReference type="Gene3D" id="6.10.160.10">
    <property type="match status" value="1"/>
</dbReference>
<protein>
    <recommendedName>
        <fullName evidence="6 7">Large ribosomal subunit protein bL20</fullName>
    </recommendedName>
</protein>
<dbReference type="CDD" id="cd07026">
    <property type="entry name" value="Ribosomal_L20"/>
    <property type="match status" value="1"/>
</dbReference>
<dbReference type="GO" id="GO:1990904">
    <property type="term" value="C:ribonucleoprotein complex"/>
    <property type="evidence" value="ECO:0007669"/>
    <property type="project" value="UniProtKB-KW"/>
</dbReference>
<dbReference type="GO" id="GO:0019843">
    <property type="term" value="F:rRNA binding"/>
    <property type="evidence" value="ECO:0007669"/>
    <property type="project" value="UniProtKB-UniRule"/>
</dbReference>
<evidence type="ECO:0000256" key="9">
    <source>
        <dbReference type="SAM" id="Phobius"/>
    </source>
</evidence>
<dbReference type="PATRIC" id="fig|29290.4.peg.562"/>
<organism evidence="10 11">
    <name type="scientific">Candidatus Magnetobacterium bavaricum</name>
    <dbReference type="NCBI Taxonomy" id="29290"/>
    <lineage>
        <taxon>Bacteria</taxon>
        <taxon>Pseudomonadati</taxon>
        <taxon>Nitrospirota</taxon>
        <taxon>Thermodesulfovibrionia</taxon>
        <taxon>Thermodesulfovibrionales</taxon>
        <taxon>Candidatus Magnetobacteriaceae</taxon>
        <taxon>Candidatus Magnetobacterium</taxon>
    </lineage>
</organism>
<evidence type="ECO:0000256" key="1">
    <source>
        <dbReference type="ARBA" id="ARBA00007698"/>
    </source>
</evidence>
<dbReference type="HAMAP" id="MF_00382">
    <property type="entry name" value="Ribosomal_bL20"/>
    <property type="match status" value="1"/>
</dbReference>
<name>A0A0F3GZK9_9BACT</name>
<evidence type="ECO:0000313" key="11">
    <source>
        <dbReference type="Proteomes" id="UP000033423"/>
    </source>
</evidence>
<dbReference type="GO" id="GO:0003735">
    <property type="term" value="F:structural constituent of ribosome"/>
    <property type="evidence" value="ECO:0007669"/>
    <property type="project" value="InterPro"/>
</dbReference>
<dbReference type="EMBL" id="LACI01000190">
    <property type="protein sequence ID" value="KJU87404.1"/>
    <property type="molecule type" value="Genomic_DNA"/>
</dbReference>
<evidence type="ECO:0000313" key="10">
    <source>
        <dbReference type="EMBL" id="KJU87404.1"/>
    </source>
</evidence>
<dbReference type="InterPro" id="IPR035566">
    <property type="entry name" value="Ribosomal_protein_bL20_C"/>
</dbReference>
<keyword evidence="11" id="KW-1185">Reference proteome</keyword>
<evidence type="ECO:0000256" key="4">
    <source>
        <dbReference type="ARBA" id="ARBA00022980"/>
    </source>
</evidence>
<keyword evidence="9" id="KW-1133">Transmembrane helix</keyword>
<keyword evidence="4 7" id="KW-0689">Ribosomal protein</keyword>
<comment type="caution">
    <text evidence="10">The sequence shown here is derived from an EMBL/GenBank/DDBJ whole genome shotgun (WGS) entry which is preliminary data.</text>
</comment>
<dbReference type="FunFam" id="1.10.1900.20:FF:000001">
    <property type="entry name" value="50S ribosomal protein L20"/>
    <property type="match status" value="1"/>
</dbReference>
<evidence type="ECO:0000256" key="6">
    <source>
        <dbReference type="ARBA" id="ARBA00035172"/>
    </source>
</evidence>
<evidence type="ECO:0000256" key="5">
    <source>
        <dbReference type="ARBA" id="ARBA00023274"/>
    </source>
</evidence>
<keyword evidence="5 7" id="KW-0687">Ribonucleoprotein</keyword>
<evidence type="ECO:0000256" key="7">
    <source>
        <dbReference type="HAMAP-Rule" id="MF_00382"/>
    </source>
</evidence>
<comment type="function">
    <text evidence="7 8">Binds directly to 23S ribosomal RNA and is necessary for the in vitro assembly process of the 50S ribosomal subunit. It is not involved in the protein synthesizing functions of that subunit.</text>
</comment>
<dbReference type="InterPro" id="IPR049946">
    <property type="entry name" value="RIBOSOMAL_L20_CS"/>
</dbReference>
<dbReference type="GO" id="GO:0000027">
    <property type="term" value="P:ribosomal large subunit assembly"/>
    <property type="evidence" value="ECO:0007669"/>
    <property type="project" value="UniProtKB-UniRule"/>
</dbReference>
<dbReference type="Gene3D" id="1.10.1900.20">
    <property type="entry name" value="Ribosomal protein L20"/>
    <property type="match status" value="1"/>
</dbReference>
<dbReference type="Pfam" id="PF00453">
    <property type="entry name" value="Ribosomal_L20"/>
    <property type="match status" value="1"/>
</dbReference>
<sequence length="119" mass="13561">MPRAKGGFKTRRRRKKLLDKASGYYGGKSRLYRVAAEAVDHALLHAYNDRKRKKREFRRLWIIRINAALRAIGMTYSQFMGGLRKANIMLDRRSLAELAFSNLSAFNEIANTVKASAAA</sequence>
<gene>
    <name evidence="7" type="primary">rplT</name>
    <name evidence="10" type="ORF">MBAV_000412</name>
</gene>
<dbReference type="Proteomes" id="UP000033423">
    <property type="component" value="Unassembled WGS sequence"/>
</dbReference>
<evidence type="ECO:0000256" key="8">
    <source>
        <dbReference type="RuleBase" id="RU000560"/>
    </source>
</evidence>
<evidence type="ECO:0000256" key="3">
    <source>
        <dbReference type="ARBA" id="ARBA00022884"/>
    </source>
</evidence>
<dbReference type="SUPFAM" id="SSF74731">
    <property type="entry name" value="Ribosomal protein L20"/>
    <property type="match status" value="1"/>
</dbReference>